<feature type="transmembrane region" description="Helical" evidence="5">
    <location>
        <begin position="101"/>
        <end position="119"/>
    </location>
</feature>
<sequence>MSENIDLPYTAIENGGKCQKRKQYLACITMSFLCLSKGVASSWSSPMISLLQSADSPVGKMDDSQINVLVSIAQYAGIASAIIVVYALIKWGTKVSCYLQAAMSIVGWVFLICANSSILVYIGRFFIATSIVGVDILAAFYMSEVSSDSIRGTLISLLTFSGNLGSLLAYALGTVTNFRLFNAFGLIPVALFPLCFYWFPETPAQHAIRGRTNEAVQSYAWFQNVPIADADSYVKSKLLGRRPNFSPRLVMREKSNRIALYVLIFMIMYVNFCGVTVIGNYMSKIFEIADCSLTPNQSALMVAAVVFVSSLIGAVLIDWTGRRFLVILAMISMTIFQCVLIAYFVLKEYKLSRNIRSYEWAVYLGLGGFSAANAIGISSVAPTIGAEMVPAGVKGILWGIAGILSLLSHSVIVFIYQFTTDHTMYYVNFVQAAVFGLVGVVIAWLLIPETKGKSLEQITAELSR</sequence>
<gene>
    <name evidence="7" type="ORF">NTJ_09333</name>
</gene>
<accession>A0ABN7AWF9</accession>
<dbReference type="PANTHER" id="PTHR48021:SF1">
    <property type="entry name" value="GH07001P-RELATED"/>
    <property type="match status" value="1"/>
</dbReference>
<keyword evidence="2 5" id="KW-0812">Transmembrane</keyword>
<feature type="transmembrane region" description="Helical" evidence="5">
    <location>
        <begin position="324"/>
        <end position="345"/>
    </location>
</feature>
<evidence type="ECO:0000256" key="4">
    <source>
        <dbReference type="ARBA" id="ARBA00023136"/>
    </source>
</evidence>
<feature type="transmembrane region" description="Helical" evidence="5">
    <location>
        <begin position="178"/>
        <end position="199"/>
    </location>
</feature>
<feature type="transmembrane region" description="Helical" evidence="5">
    <location>
        <begin position="154"/>
        <end position="172"/>
    </location>
</feature>
<dbReference type="InterPro" id="IPR036259">
    <property type="entry name" value="MFS_trans_sf"/>
</dbReference>
<feature type="transmembrane region" description="Helical" evidence="5">
    <location>
        <begin position="298"/>
        <end position="317"/>
    </location>
</feature>
<keyword evidence="4 5" id="KW-0472">Membrane</keyword>
<dbReference type="InterPro" id="IPR020846">
    <property type="entry name" value="MFS_dom"/>
</dbReference>
<dbReference type="PROSITE" id="PS50850">
    <property type="entry name" value="MFS"/>
    <property type="match status" value="1"/>
</dbReference>
<comment type="subcellular location">
    <subcellularLocation>
        <location evidence="1">Membrane</location>
        <topology evidence="1">Multi-pass membrane protein</topology>
    </subcellularLocation>
</comment>
<keyword evidence="3 5" id="KW-1133">Transmembrane helix</keyword>
<evidence type="ECO:0000256" key="2">
    <source>
        <dbReference type="ARBA" id="ARBA00022692"/>
    </source>
</evidence>
<protein>
    <submittedName>
        <fullName evidence="7">Sugar transporter</fullName>
    </submittedName>
</protein>
<feature type="transmembrane region" description="Helical" evidence="5">
    <location>
        <begin position="360"/>
        <end position="384"/>
    </location>
</feature>
<evidence type="ECO:0000313" key="7">
    <source>
        <dbReference type="EMBL" id="BES96522.1"/>
    </source>
</evidence>
<feature type="transmembrane region" description="Helical" evidence="5">
    <location>
        <begin position="396"/>
        <end position="419"/>
    </location>
</feature>
<name>A0ABN7AWF9_9HEMI</name>
<feature type="transmembrane region" description="Helical" evidence="5">
    <location>
        <begin position="425"/>
        <end position="447"/>
    </location>
</feature>
<dbReference type="InterPro" id="IPR005828">
    <property type="entry name" value="MFS_sugar_transport-like"/>
</dbReference>
<keyword evidence="8" id="KW-1185">Reference proteome</keyword>
<keyword evidence="7" id="KW-0813">Transport</keyword>
<dbReference type="Gene3D" id="1.20.1250.20">
    <property type="entry name" value="MFS general substrate transporter like domains"/>
    <property type="match status" value="1"/>
</dbReference>
<evidence type="ECO:0000256" key="5">
    <source>
        <dbReference type="SAM" id="Phobius"/>
    </source>
</evidence>
<evidence type="ECO:0000256" key="1">
    <source>
        <dbReference type="ARBA" id="ARBA00004141"/>
    </source>
</evidence>
<keyword evidence="7" id="KW-0762">Sugar transport</keyword>
<dbReference type="PANTHER" id="PTHR48021">
    <property type="match status" value="1"/>
</dbReference>
<dbReference type="InterPro" id="IPR050549">
    <property type="entry name" value="MFS_Trehalose_Transporter"/>
</dbReference>
<feature type="domain" description="Major facilitator superfamily (MFS) profile" evidence="6">
    <location>
        <begin position="24"/>
        <end position="451"/>
    </location>
</feature>
<dbReference type="Pfam" id="PF00083">
    <property type="entry name" value="Sugar_tr"/>
    <property type="match status" value="1"/>
</dbReference>
<feature type="transmembrane region" description="Helical" evidence="5">
    <location>
        <begin position="24"/>
        <end position="44"/>
    </location>
</feature>
<reference evidence="7 8" key="1">
    <citation type="submission" date="2023-09" db="EMBL/GenBank/DDBJ databases">
        <title>Nesidiocoris tenuis whole genome shotgun sequence.</title>
        <authorList>
            <person name="Shibata T."/>
            <person name="Shimoda M."/>
            <person name="Kobayashi T."/>
            <person name="Uehara T."/>
        </authorList>
    </citation>
    <scope>NUCLEOTIDE SEQUENCE [LARGE SCALE GENOMIC DNA]</scope>
    <source>
        <strain evidence="7 8">Japan</strain>
    </source>
</reference>
<evidence type="ECO:0000259" key="6">
    <source>
        <dbReference type="PROSITE" id="PS50850"/>
    </source>
</evidence>
<feature type="transmembrane region" description="Helical" evidence="5">
    <location>
        <begin position="125"/>
        <end position="142"/>
    </location>
</feature>
<dbReference type="SUPFAM" id="SSF103473">
    <property type="entry name" value="MFS general substrate transporter"/>
    <property type="match status" value="1"/>
</dbReference>
<feature type="transmembrane region" description="Helical" evidence="5">
    <location>
        <begin position="64"/>
        <end position="89"/>
    </location>
</feature>
<organism evidence="7 8">
    <name type="scientific">Nesidiocoris tenuis</name>
    <dbReference type="NCBI Taxonomy" id="355587"/>
    <lineage>
        <taxon>Eukaryota</taxon>
        <taxon>Metazoa</taxon>
        <taxon>Ecdysozoa</taxon>
        <taxon>Arthropoda</taxon>
        <taxon>Hexapoda</taxon>
        <taxon>Insecta</taxon>
        <taxon>Pterygota</taxon>
        <taxon>Neoptera</taxon>
        <taxon>Paraneoptera</taxon>
        <taxon>Hemiptera</taxon>
        <taxon>Heteroptera</taxon>
        <taxon>Panheteroptera</taxon>
        <taxon>Cimicomorpha</taxon>
        <taxon>Miridae</taxon>
        <taxon>Dicyphina</taxon>
        <taxon>Nesidiocoris</taxon>
    </lineage>
</organism>
<dbReference type="Proteomes" id="UP001307889">
    <property type="component" value="Chromosome 7"/>
</dbReference>
<feature type="transmembrane region" description="Helical" evidence="5">
    <location>
        <begin position="258"/>
        <end position="278"/>
    </location>
</feature>
<dbReference type="EMBL" id="AP028915">
    <property type="protein sequence ID" value="BES96522.1"/>
    <property type="molecule type" value="Genomic_DNA"/>
</dbReference>
<proteinExistence type="predicted"/>
<evidence type="ECO:0000313" key="8">
    <source>
        <dbReference type="Proteomes" id="UP001307889"/>
    </source>
</evidence>
<evidence type="ECO:0000256" key="3">
    <source>
        <dbReference type="ARBA" id="ARBA00022989"/>
    </source>
</evidence>